<reference evidence="1 2" key="1">
    <citation type="submission" date="2016-09" db="EMBL/GenBank/DDBJ databases">
        <title>Genome-resolved meta-omics ties microbial dynamics to process performance in biotechnology for thiocyanate degradation.</title>
        <authorList>
            <person name="Kantor R.S."/>
            <person name="Huddy R.J."/>
            <person name="Iyer R."/>
            <person name="Thomas B.C."/>
            <person name="Brown C.T."/>
            <person name="Anantharaman K."/>
            <person name="Tringe S."/>
            <person name="Hettich R.L."/>
            <person name="Harrison S.T."/>
            <person name="Banfield J.F."/>
        </authorList>
    </citation>
    <scope>NUCLEOTIDE SEQUENCE [LARGE SCALE GENOMIC DNA]</scope>
    <source>
        <strain evidence="1">59-99</strain>
    </source>
</reference>
<comment type="caution">
    <text evidence="1">The sequence shown here is derived from an EMBL/GenBank/DDBJ whole genome shotgun (WGS) entry which is preliminary data.</text>
</comment>
<proteinExistence type="predicted"/>
<sequence>MTVMSTSSGTANAADTILVVTKSDRQFVKYFNVVNGFEDAVVVYQFGEVTVAGSGSVRRVFLDAQIPSDGYVQNGPDVGVQEDLRKVLRTQPFFIENDEDSIRFYREASIRNYNVGLERFTDTWKLDDRTEYVARLVRASDGVVLQTIDSVMIDSTATPGTWATFEGTSPHMWCRSVFVLPTARACSVYVEIAPRRQGSSHYGMVASMKEADYSLGAFFSCGSANVTPAQNGAIRRQRFSRIIDYFDAFYAQYCALPDWTYLSLIKPEADSIIRRYYEYQGMTPEGDTIHRVKACGQPKNAAEAGRERLADRHRAINIAAIRYDGGMLSIGIDSEREQQAVISVVHATAVRSYAVGRYDLADGRTDLSLHVDLTNGIYIVSIYQPDAGAWISREFVVVR</sequence>
<dbReference type="EMBL" id="MKVH01000024">
    <property type="protein sequence ID" value="OJX57134.1"/>
    <property type="molecule type" value="Genomic_DNA"/>
</dbReference>
<evidence type="ECO:0000313" key="1">
    <source>
        <dbReference type="EMBL" id="OJX57134.1"/>
    </source>
</evidence>
<name>A0A1M3KXZ7_9BACT</name>
<dbReference type="Proteomes" id="UP000184233">
    <property type="component" value="Unassembled WGS sequence"/>
</dbReference>
<protein>
    <submittedName>
        <fullName evidence="1">Uncharacterized protein</fullName>
    </submittedName>
</protein>
<dbReference type="AlphaFoldDB" id="A0A1M3KXZ7"/>
<evidence type="ECO:0000313" key="2">
    <source>
        <dbReference type="Proteomes" id="UP000184233"/>
    </source>
</evidence>
<gene>
    <name evidence="1" type="ORF">BGO89_11570</name>
</gene>
<accession>A0A1M3KXZ7</accession>
<organism evidence="1 2">
    <name type="scientific">Candidatus Kapaibacterium thiocyanatum</name>
    <dbReference type="NCBI Taxonomy" id="1895771"/>
    <lineage>
        <taxon>Bacteria</taxon>
        <taxon>Pseudomonadati</taxon>
        <taxon>Candidatus Kapaibacteriota</taxon>
        <taxon>Candidatus Kapaibacteriia</taxon>
        <taxon>Candidatus Kapaibacteriales</taxon>
        <taxon>Candidatus Kapaibacteriaceae</taxon>
        <taxon>Candidatus Kapaibacterium</taxon>
    </lineage>
</organism>